<sequence>MAFQNAFVDIRTLFPLARKTLSVRKDPLRNVLHVLLVNEPTDETALLENAQAYLKSMDQDLRAHNIRRVTFSVRPQNIENVSVPNADMALYPNIYTFPGRLNYSEDKILRHIEAPLAYKLELRRLQNYSVTPLTSEKKNVHLYLAKMKESDSHIVTNRFQRIFVRAIVRQLDHDGSGSRSQYDAYPGPERSLVDALDALEVNMANPLVKKSSMPTKKGVIRILAYRYAERLEQLGVTIVELKIIARFNSETPAIPVRLVAENPTGYVVRVQAYVEAAGHNEPLFTSIGDKTHGELDGLPITTPYPVVFPFDKKREMAKVMSNTVYVYDFLDLIEYNLLRQWRKYVQQRTRVRGGSTITIPNLLMETRELILDATGKALTAF</sequence>
<dbReference type="EMBL" id="CM047592">
    <property type="protein sequence ID" value="KAI9917476.1"/>
    <property type="molecule type" value="Genomic_DNA"/>
</dbReference>
<keyword evidence="2" id="KW-1185">Reference proteome</keyword>
<dbReference type="Proteomes" id="UP001163321">
    <property type="component" value="Chromosome 13"/>
</dbReference>
<comment type="caution">
    <text evidence="1">The sequence shown here is derived from an EMBL/GenBank/DDBJ whole genome shotgun (WGS) entry which is preliminary data.</text>
</comment>
<evidence type="ECO:0000313" key="1">
    <source>
        <dbReference type="EMBL" id="KAI9917476.1"/>
    </source>
</evidence>
<evidence type="ECO:0000313" key="2">
    <source>
        <dbReference type="Proteomes" id="UP001163321"/>
    </source>
</evidence>
<organism evidence="1 2">
    <name type="scientific">Peronosclerospora sorghi</name>
    <dbReference type="NCBI Taxonomy" id="230839"/>
    <lineage>
        <taxon>Eukaryota</taxon>
        <taxon>Sar</taxon>
        <taxon>Stramenopiles</taxon>
        <taxon>Oomycota</taxon>
        <taxon>Peronosporomycetes</taxon>
        <taxon>Peronosporales</taxon>
        <taxon>Peronosporaceae</taxon>
        <taxon>Peronosclerospora</taxon>
    </lineage>
</organism>
<reference evidence="1 2" key="1">
    <citation type="journal article" date="2022" name="bioRxiv">
        <title>The genome of the oomycete Peronosclerospora sorghi, a cosmopolitan pathogen of maize and sorghum, is inflated with dispersed pseudogenes.</title>
        <authorList>
            <person name="Fletcher K."/>
            <person name="Martin F."/>
            <person name="Isakeit T."/>
            <person name="Cavanaugh K."/>
            <person name="Magill C."/>
            <person name="Michelmore R."/>
        </authorList>
    </citation>
    <scope>NUCLEOTIDE SEQUENCE [LARGE SCALE GENOMIC DNA]</scope>
    <source>
        <strain evidence="1">P6</strain>
    </source>
</reference>
<name>A0ACC0WHE3_9STRA</name>
<gene>
    <name evidence="1" type="ORF">PsorP6_012533</name>
</gene>
<protein>
    <submittedName>
        <fullName evidence="1">Uncharacterized protein</fullName>
    </submittedName>
</protein>
<proteinExistence type="predicted"/>
<accession>A0ACC0WHE3</accession>